<dbReference type="PANTHER" id="PTHR41368">
    <property type="entry name" value="PROTEIN YGHO"/>
    <property type="match status" value="1"/>
</dbReference>
<dbReference type="PANTHER" id="PTHR41368:SF1">
    <property type="entry name" value="PROTEIN YGHO"/>
    <property type="match status" value="1"/>
</dbReference>
<keyword evidence="3" id="KW-1185">Reference proteome</keyword>
<evidence type="ECO:0000313" key="2">
    <source>
        <dbReference type="EMBL" id="PSL30890.1"/>
    </source>
</evidence>
<comment type="caution">
    <text evidence="2">The sequence shown here is derived from an EMBL/GenBank/DDBJ whole genome shotgun (WGS) entry which is preliminary data.</text>
</comment>
<dbReference type="SUPFAM" id="SSF55729">
    <property type="entry name" value="Acyl-CoA N-acyltransferases (Nat)"/>
    <property type="match status" value="1"/>
</dbReference>
<dbReference type="InterPro" id="IPR016181">
    <property type="entry name" value="Acyl_CoA_acyltransferase"/>
</dbReference>
<proteinExistence type="predicted"/>
<sequence>METLQTTSQQTVHAPQQTNGLPKVIVQAVTSKKQLAQFIDFPHDLYRNDENYVPELFIAQRDLLTPGKHPFHEHSKLQAFLAFRGNEIVGRIAAIDNTNHNIFNKTNDGFFGFFDCINDSEVSQALFSAATKWLKERKFSTMIGPVNFSTNETCGLLIEGFDGPPVVMMTYNYPYYVKLIEEAGLGTKITMYAWKIIPQYMNDRPFRVMTVLKERLTRRNITFRSVNLKNFDEEVKNIHAIYNSAWDKNLGFVPMTEKEFEYLAKDLKMILDPDFGIIAEENGKMVGFALAIPDINQILRKIKRGRLFPTGILKLLLGKKKINGVRVLALGVLESHRKLGIDACFYGELMKVGRAKGVAYGEGSWILETNEMMNAAMRGINADPYRTYRIYEKEI</sequence>
<gene>
    <name evidence="2" type="ORF">CLV42_105251</name>
</gene>
<dbReference type="Gene3D" id="3.40.630.30">
    <property type="match status" value="1"/>
</dbReference>
<dbReference type="RefSeq" id="WP_211303458.1">
    <property type="nucleotide sequence ID" value="NZ_PYGK01000005.1"/>
</dbReference>
<dbReference type="InterPro" id="IPR000182">
    <property type="entry name" value="GNAT_dom"/>
</dbReference>
<dbReference type="AlphaFoldDB" id="A0A2P8GA81"/>
<feature type="domain" description="N-acetyltransferase" evidence="1">
    <location>
        <begin position="221"/>
        <end position="395"/>
    </location>
</feature>
<protein>
    <recommendedName>
        <fullName evidence="1">N-acetyltransferase domain-containing protein</fullName>
    </recommendedName>
</protein>
<dbReference type="PROSITE" id="PS51186">
    <property type="entry name" value="GNAT"/>
    <property type="match status" value="1"/>
</dbReference>
<organism evidence="2 3">
    <name type="scientific">Chitinophaga ginsengisoli</name>
    <dbReference type="NCBI Taxonomy" id="363837"/>
    <lineage>
        <taxon>Bacteria</taxon>
        <taxon>Pseudomonadati</taxon>
        <taxon>Bacteroidota</taxon>
        <taxon>Chitinophagia</taxon>
        <taxon>Chitinophagales</taxon>
        <taxon>Chitinophagaceae</taxon>
        <taxon>Chitinophaga</taxon>
    </lineage>
</organism>
<dbReference type="GO" id="GO:0016747">
    <property type="term" value="F:acyltransferase activity, transferring groups other than amino-acyl groups"/>
    <property type="evidence" value="ECO:0007669"/>
    <property type="project" value="InterPro"/>
</dbReference>
<dbReference type="InterPro" id="IPR039968">
    <property type="entry name" value="BcerS-like"/>
</dbReference>
<dbReference type="Proteomes" id="UP000240978">
    <property type="component" value="Unassembled WGS sequence"/>
</dbReference>
<name>A0A2P8GA81_9BACT</name>
<accession>A0A2P8GA81</accession>
<evidence type="ECO:0000313" key="3">
    <source>
        <dbReference type="Proteomes" id="UP000240978"/>
    </source>
</evidence>
<evidence type="ECO:0000259" key="1">
    <source>
        <dbReference type="PROSITE" id="PS51186"/>
    </source>
</evidence>
<reference evidence="2 3" key="1">
    <citation type="submission" date="2018-03" db="EMBL/GenBank/DDBJ databases">
        <title>Genomic Encyclopedia of Archaeal and Bacterial Type Strains, Phase II (KMG-II): from individual species to whole genera.</title>
        <authorList>
            <person name="Goeker M."/>
        </authorList>
    </citation>
    <scope>NUCLEOTIDE SEQUENCE [LARGE SCALE GENOMIC DNA]</scope>
    <source>
        <strain evidence="2 3">DSM 18107</strain>
    </source>
</reference>
<dbReference type="EMBL" id="PYGK01000005">
    <property type="protein sequence ID" value="PSL30890.1"/>
    <property type="molecule type" value="Genomic_DNA"/>
</dbReference>